<dbReference type="Proteomes" id="UP000018040">
    <property type="component" value="Unassembled WGS sequence"/>
</dbReference>
<sequence length="681" mass="68677">VVDAATALAAGLHRCSAGHFLLGGGCYDIRAAPGSSVCREARGGACVGYTKEHTVDGGRHGSQGNGAHDSMQGMERVRAPEDTCTPSNSAAPGKCEQTSCTVLINGQIYCSKCSKLDEHLVDGKCVAADGEDKCTPKSRTADGTCASCAKGYFLHRGGCYKIGQAPGNAICIDTQASSTVGECKTCAAGYFKNPTAAGAAVPPCIACNDTAGDATNNKKGLEGCATCEAPTSGDTATCRTCLDGYYNSGSESSVTCAKCNAACATCTGAEDTKCTSCKDTNQYFKKGESSDGTGTCVAEGDCKTGSTHFPTTTTGDKKICTLCSDTSNGGVADCKTCSKSGNAVTCSACTTEGKKLNADGTKCVDCAAAGCAKCSDEGVCVECDNGKYLTPTAQCVDSCDKLGGYYADSQRVCKPCDPSCASCVGANANQCSACPAGKVLQYTTEGAPENGGSCVDECTPGTGAGGCADCGAVIGGSRYCSKCSTTTEVSVNGVCKVDTARVAVCTTKDSQGGCTKCANGYFLLDNGCYQTSRQPGIQVCAQADATGRCTNCANGQNPNSSGVCPLCHETCAKCSAASSETACTECFAGYYKTSANTCVKCTENSNGITGVPNCVSCAPPSGSGTVTCYVTQEPSVNPTDPSVNKGGLSSGAIAGISVAVIVVVGGLVGFLCWWFICRGKA</sequence>
<reference evidence="2 3" key="2">
    <citation type="journal article" date="2013" name="Genome Biol. Evol.">
        <title>Genome sequencing of Giardia lamblia genotypes A2 and B isolates (DH and GS) and comparative analysis with the genomes of genotypes A1 and E (WB and Pig).</title>
        <authorList>
            <person name="Adam R.D."/>
            <person name="Dahlstrom E.W."/>
            <person name="Martens C.A."/>
            <person name="Bruno D.P."/>
            <person name="Barbian K.D."/>
            <person name="Ricklefs S.M."/>
            <person name="Hernandez M.M."/>
            <person name="Narla N.P."/>
            <person name="Patel R.B."/>
            <person name="Porcella S.F."/>
            <person name="Nash T.E."/>
        </authorList>
    </citation>
    <scope>NUCLEOTIDE SEQUENCE [LARGE SCALE GENOMIC DNA]</scope>
    <source>
        <strain evidence="2 3">GS</strain>
    </source>
</reference>
<keyword evidence="1" id="KW-1133">Transmembrane helix</keyword>
<dbReference type="SUPFAM" id="SSF57184">
    <property type="entry name" value="Growth factor receptor domain"/>
    <property type="match status" value="3"/>
</dbReference>
<dbReference type="EMBL" id="AHHH01000004">
    <property type="protein sequence ID" value="ESU45522.1"/>
    <property type="molecule type" value="Genomic_DNA"/>
</dbReference>
<keyword evidence="1" id="KW-0812">Transmembrane</keyword>
<dbReference type="VEuPathDB" id="GiardiaDB:QR46_4932"/>
<accession>V6U4G2</accession>
<evidence type="ECO:0000256" key="1">
    <source>
        <dbReference type="SAM" id="Phobius"/>
    </source>
</evidence>
<dbReference type="CDD" id="cd00064">
    <property type="entry name" value="FU"/>
    <property type="match status" value="1"/>
</dbReference>
<keyword evidence="1" id="KW-0472">Membrane</keyword>
<dbReference type="Gene3D" id="2.10.220.10">
    <property type="entry name" value="Hormone Receptor, Insulin-like Growth Factor Receptor 1, Chain A, domain 2"/>
    <property type="match status" value="1"/>
</dbReference>
<dbReference type="PANTHER" id="PTHR23275:SF100">
    <property type="entry name" value="EGF-LIKE DOMAIN-CONTAINING PROTEIN"/>
    <property type="match status" value="1"/>
</dbReference>
<dbReference type="AlphaFoldDB" id="V6U4G2"/>
<dbReference type="InterPro" id="IPR009030">
    <property type="entry name" value="Growth_fac_rcpt_cys_sf"/>
</dbReference>
<comment type="caution">
    <text evidence="2">The sequence shown here is derived from an EMBL/GenBank/DDBJ whole genome shotgun (WGS) entry which is preliminary data.</text>
</comment>
<dbReference type="InterPro" id="IPR006212">
    <property type="entry name" value="Furin_repeat"/>
</dbReference>
<evidence type="ECO:0000313" key="2">
    <source>
        <dbReference type="EMBL" id="ESU45522.1"/>
    </source>
</evidence>
<dbReference type="InterPro" id="IPR005127">
    <property type="entry name" value="Giardia_VSP"/>
</dbReference>
<gene>
    <name evidence="2" type="ORF">GSB_150003</name>
</gene>
<organism evidence="2 3">
    <name type="scientific">Giardia intestinalis</name>
    <name type="common">Giardia lamblia</name>
    <dbReference type="NCBI Taxonomy" id="5741"/>
    <lineage>
        <taxon>Eukaryota</taxon>
        <taxon>Metamonada</taxon>
        <taxon>Diplomonadida</taxon>
        <taxon>Hexamitidae</taxon>
        <taxon>Giardiinae</taxon>
        <taxon>Giardia</taxon>
    </lineage>
</organism>
<evidence type="ECO:0000313" key="3">
    <source>
        <dbReference type="Proteomes" id="UP000018040"/>
    </source>
</evidence>
<feature type="non-terminal residue" evidence="2">
    <location>
        <position position="1"/>
    </location>
</feature>
<proteinExistence type="predicted"/>
<protein>
    <submittedName>
        <fullName evidence="2">Variant-specific surface protein</fullName>
    </submittedName>
</protein>
<dbReference type="SMART" id="SM00261">
    <property type="entry name" value="FU"/>
    <property type="match status" value="4"/>
</dbReference>
<reference evidence="3" key="1">
    <citation type="submission" date="2012-02" db="EMBL/GenBank/DDBJ databases">
        <title>Genome sequencing of Giardia lamblia Genotypes A2 and B isolates (DH and GS) and comparative analysis with the genomes of Genotypes A1 and E (WB and Pig).</title>
        <authorList>
            <person name="Adam R."/>
            <person name="Dahlstrom E."/>
            <person name="Martens C."/>
            <person name="Bruno D."/>
            <person name="Barbian K."/>
            <person name="Porcella S.F."/>
            <person name="Nash T."/>
        </authorList>
    </citation>
    <scope>NUCLEOTIDE SEQUENCE</scope>
    <source>
        <strain evidence="3">GS</strain>
    </source>
</reference>
<dbReference type="Pfam" id="PF03302">
    <property type="entry name" value="VSP"/>
    <property type="match status" value="2"/>
</dbReference>
<feature type="transmembrane region" description="Helical" evidence="1">
    <location>
        <begin position="652"/>
        <end position="676"/>
    </location>
</feature>
<dbReference type="PANTHER" id="PTHR23275">
    <property type="entry name" value="CABRIOLET.-RELATED"/>
    <property type="match status" value="1"/>
</dbReference>
<dbReference type="VEuPathDB" id="GiardiaDB:GL50803_0089315"/>
<dbReference type="InterPro" id="IPR052798">
    <property type="entry name" value="Giardia_VSA"/>
</dbReference>
<dbReference type="VEuPathDB" id="GiardiaDB:DHA2_151233"/>
<dbReference type="OrthoDB" id="409374at2759"/>
<name>V6U4G2_GIAIN</name>